<evidence type="ECO:0000313" key="3">
    <source>
        <dbReference type="EMBL" id="MBB6013771.1"/>
    </source>
</evidence>
<dbReference type="InterPro" id="IPR013766">
    <property type="entry name" value="Thioredoxin_domain"/>
</dbReference>
<dbReference type="GO" id="GO:0045454">
    <property type="term" value="P:cell redox homeostasis"/>
    <property type="evidence" value="ECO:0007669"/>
    <property type="project" value="TreeGrafter"/>
</dbReference>
<evidence type="ECO:0000259" key="2">
    <source>
        <dbReference type="PROSITE" id="PS51352"/>
    </source>
</evidence>
<evidence type="ECO:0000256" key="1">
    <source>
        <dbReference type="SAM" id="SignalP"/>
    </source>
</evidence>
<name>A0A7W9VWI2_9HYPH</name>
<comment type="caution">
    <text evidence="3">The sequence shown here is derived from an EMBL/GenBank/DDBJ whole genome shotgun (WGS) entry which is preliminary data.</text>
</comment>
<keyword evidence="4" id="KW-1185">Reference proteome</keyword>
<feature type="chain" id="PRO_5031150197" evidence="1">
    <location>
        <begin position="19"/>
        <end position="138"/>
    </location>
</feature>
<evidence type="ECO:0000313" key="4">
    <source>
        <dbReference type="Proteomes" id="UP000533306"/>
    </source>
</evidence>
<accession>A0A7W9VWI2</accession>
<dbReference type="AlphaFoldDB" id="A0A7W9VWI2"/>
<dbReference type="Proteomes" id="UP000533306">
    <property type="component" value="Unassembled WGS sequence"/>
</dbReference>
<dbReference type="PANTHER" id="PTHR32234:SF0">
    <property type="entry name" value="THIOL:DISULFIDE INTERCHANGE PROTEIN DSBD"/>
    <property type="match status" value="1"/>
</dbReference>
<feature type="domain" description="Thioredoxin" evidence="2">
    <location>
        <begin position="8"/>
        <end position="138"/>
    </location>
</feature>
<dbReference type="Gene3D" id="3.40.30.10">
    <property type="entry name" value="Glutaredoxin"/>
    <property type="match status" value="1"/>
</dbReference>
<dbReference type="GO" id="GO:0015035">
    <property type="term" value="F:protein-disulfide reductase activity"/>
    <property type="evidence" value="ECO:0007669"/>
    <property type="project" value="TreeGrafter"/>
</dbReference>
<dbReference type="SUPFAM" id="SSF52833">
    <property type="entry name" value="Thioredoxin-like"/>
    <property type="match status" value="1"/>
</dbReference>
<dbReference type="Pfam" id="PF13899">
    <property type="entry name" value="Thioredoxin_7"/>
    <property type="match status" value="1"/>
</dbReference>
<feature type="signal peptide" evidence="1">
    <location>
        <begin position="1"/>
        <end position="18"/>
    </location>
</feature>
<keyword evidence="1" id="KW-0732">Signal</keyword>
<dbReference type="RefSeq" id="WP_183831953.1">
    <property type="nucleotide sequence ID" value="NZ_JACHEU010000002.1"/>
</dbReference>
<dbReference type="InterPro" id="IPR036249">
    <property type="entry name" value="Thioredoxin-like_sf"/>
</dbReference>
<dbReference type="PROSITE" id="PS51352">
    <property type="entry name" value="THIOREDOXIN_2"/>
    <property type="match status" value="1"/>
</dbReference>
<dbReference type="PANTHER" id="PTHR32234">
    <property type="entry name" value="THIOL:DISULFIDE INTERCHANGE PROTEIN DSBD"/>
    <property type="match status" value="1"/>
</dbReference>
<organism evidence="3 4">
    <name type="scientific">Aquamicrobium lusatiense</name>
    <dbReference type="NCBI Taxonomy" id="89772"/>
    <lineage>
        <taxon>Bacteria</taxon>
        <taxon>Pseudomonadati</taxon>
        <taxon>Pseudomonadota</taxon>
        <taxon>Alphaproteobacteria</taxon>
        <taxon>Hyphomicrobiales</taxon>
        <taxon>Phyllobacteriaceae</taxon>
        <taxon>Aquamicrobium</taxon>
    </lineage>
</organism>
<sequence>MMALAGAGVLSSPTAAPAATYLIGSLSQYQAALDDLAKTKAVALVDVGAEWCAFCKVIDDKILPDRRVAKLMHGFGLLKIDITTMSDDNRALLRHLKVDGPPTVFIVDTRSGREHANTRSVGNFTTEHLIARLQAFTA</sequence>
<proteinExistence type="predicted"/>
<dbReference type="EMBL" id="JACHEU010000002">
    <property type="protein sequence ID" value="MBB6013771.1"/>
    <property type="molecule type" value="Genomic_DNA"/>
</dbReference>
<protein>
    <submittedName>
        <fullName evidence="3">Thiol:disulfide interchange protein</fullName>
    </submittedName>
</protein>
<reference evidence="3 4" key="1">
    <citation type="submission" date="2020-08" db="EMBL/GenBank/DDBJ databases">
        <title>Genomic Encyclopedia of Type Strains, Phase IV (KMG-IV): sequencing the most valuable type-strain genomes for metagenomic binning, comparative biology and taxonomic classification.</title>
        <authorList>
            <person name="Goeker M."/>
        </authorList>
    </citation>
    <scope>NUCLEOTIDE SEQUENCE [LARGE SCALE GENOMIC DNA]</scope>
    <source>
        <strain evidence="3 4">DSM 11099</strain>
    </source>
</reference>
<gene>
    <name evidence="3" type="ORF">HNR59_003160</name>
</gene>